<dbReference type="InterPro" id="IPR001245">
    <property type="entry name" value="Ser-Thr/Tyr_kinase_cat_dom"/>
</dbReference>
<dbReference type="SUPFAM" id="SSF56112">
    <property type="entry name" value="Protein kinase-like (PK-like)"/>
    <property type="match status" value="1"/>
</dbReference>
<evidence type="ECO:0000256" key="2">
    <source>
        <dbReference type="ARBA" id="ARBA00022737"/>
    </source>
</evidence>
<organism evidence="4">
    <name type="scientific">Phallusia mammillata</name>
    <dbReference type="NCBI Taxonomy" id="59560"/>
    <lineage>
        <taxon>Eukaryota</taxon>
        <taxon>Metazoa</taxon>
        <taxon>Chordata</taxon>
        <taxon>Tunicata</taxon>
        <taxon>Ascidiacea</taxon>
        <taxon>Phlebobranchia</taxon>
        <taxon>Ascidiidae</taxon>
        <taxon>Phallusia</taxon>
    </lineage>
</organism>
<reference evidence="4" key="1">
    <citation type="submission" date="2020-04" db="EMBL/GenBank/DDBJ databases">
        <authorList>
            <person name="Neveu A P."/>
        </authorList>
    </citation>
    <scope>NUCLEOTIDE SEQUENCE</scope>
    <source>
        <tissue evidence="4">Whole embryo</tissue>
    </source>
</reference>
<dbReference type="Gene3D" id="1.10.510.10">
    <property type="entry name" value="Transferase(Phosphotransferase) domain 1"/>
    <property type="match status" value="1"/>
</dbReference>
<keyword evidence="4" id="KW-0808">Transferase</keyword>
<dbReference type="InterPro" id="IPR011009">
    <property type="entry name" value="Kinase-like_dom_sf"/>
</dbReference>
<name>A0A6F9DG34_9ASCI</name>
<dbReference type="Pfam" id="PF07714">
    <property type="entry name" value="PK_Tyr_Ser-Thr"/>
    <property type="match status" value="1"/>
</dbReference>
<dbReference type="InterPro" id="IPR011043">
    <property type="entry name" value="Gal_Oxase/kelch_b-propeller"/>
</dbReference>
<dbReference type="AlphaFoldDB" id="A0A6F9DG34"/>
<dbReference type="InterPro" id="IPR006652">
    <property type="entry name" value="Kelch_1"/>
</dbReference>
<evidence type="ECO:0000256" key="1">
    <source>
        <dbReference type="ARBA" id="ARBA00022441"/>
    </source>
</evidence>
<dbReference type="GO" id="GO:0004713">
    <property type="term" value="F:protein tyrosine kinase activity"/>
    <property type="evidence" value="ECO:0007669"/>
    <property type="project" value="InterPro"/>
</dbReference>
<evidence type="ECO:0000259" key="3">
    <source>
        <dbReference type="PROSITE" id="PS50011"/>
    </source>
</evidence>
<sequence>MLEWFDAASLRTSCDEKGVLEKAHPFGTTRRCWHKKLGEVAVICKKPPKNDDPYFVERVNRAFHQLKNINHKNILSIHGFILWTNGFGIIVDATNGACFHNLLQKSALMWDLKLQLAHDLASAIRYLHHFDDNYAIVHGSICAENLVLTDDLKVQLLYFNGLEKMSNESILSETNTHSKENDVFDFGIFLYELISQEPVKTPMDPTLCRKKLKEIKETIKTLNQTKDLNVLKFLERVMWRCLEAKTGICQVSEWLTQELKKRGSKTILSNKIDLIKNFQSHKMVLDKKNVTPLNTFSDPFVLPDTVPMFTIQPPETVHLRKTHETIVFLGGLMGSTTRNVVEYDPFTDTLHRLPDLYTGRWSCMCFFLCNSIFVFGGIVNGKPLKSVEYLNIADNMQTWGKKGDMLQAIQGSTAVVIKGLGYLPGGITDSMDEDSDLSTVIQCYNPQNDEWQIVGNLLTPRGHHAAAGYQNRLYTMGGVTYKDIRLRELEYFDVTTKQSSFLQPMYVERGLLGSVCLNGFIYALGGQQKMFVTLDTVECYNPATNEWTEEKERMNKPSKAFGACVAGGKIFAIGGVGQNNAGKAIEVFDPVGIKWKLLSKKLDKDWISPATTTITRSSDFPSLF</sequence>
<accession>A0A6F9DG34</accession>
<evidence type="ECO:0000313" key="4">
    <source>
        <dbReference type="EMBL" id="CAB3260013.1"/>
    </source>
</evidence>
<dbReference type="SMART" id="SM00612">
    <property type="entry name" value="Kelch"/>
    <property type="match status" value="6"/>
</dbReference>
<keyword evidence="2" id="KW-0677">Repeat</keyword>
<dbReference type="InterPro" id="IPR015915">
    <property type="entry name" value="Kelch-typ_b-propeller"/>
</dbReference>
<dbReference type="PANTHER" id="PTHR46344">
    <property type="entry name" value="OS02G0202900 PROTEIN"/>
    <property type="match status" value="1"/>
</dbReference>
<dbReference type="PANTHER" id="PTHR46344:SF27">
    <property type="entry name" value="KELCH REPEAT SUPERFAMILY PROTEIN"/>
    <property type="match status" value="1"/>
</dbReference>
<dbReference type="PROSITE" id="PS50011">
    <property type="entry name" value="PROTEIN_KINASE_DOM"/>
    <property type="match status" value="1"/>
</dbReference>
<gene>
    <name evidence="4" type="primary">Klhl5-001</name>
</gene>
<keyword evidence="4" id="KW-0418">Kinase</keyword>
<dbReference type="Pfam" id="PF24681">
    <property type="entry name" value="Kelch_KLHDC2_KLHL20_DRC7"/>
    <property type="match status" value="1"/>
</dbReference>
<dbReference type="GO" id="GO:0005524">
    <property type="term" value="F:ATP binding"/>
    <property type="evidence" value="ECO:0007669"/>
    <property type="project" value="InterPro"/>
</dbReference>
<dbReference type="Gene3D" id="2.120.10.80">
    <property type="entry name" value="Kelch-type beta propeller"/>
    <property type="match status" value="1"/>
</dbReference>
<dbReference type="InterPro" id="IPR000719">
    <property type="entry name" value="Prot_kinase_dom"/>
</dbReference>
<dbReference type="EMBL" id="LR786299">
    <property type="protein sequence ID" value="CAB3260013.1"/>
    <property type="molecule type" value="mRNA"/>
</dbReference>
<proteinExistence type="evidence at transcript level"/>
<dbReference type="SMART" id="SM00219">
    <property type="entry name" value="TyrKc"/>
    <property type="match status" value="1"/>
</dbReference>
<feature type="domain" description="Protein kinase" evidence="3">
    <location>
        <begin position="15"/>
        <end position="255"/>
    </location>
</feature>
<protein>
    <submittedName>
        <fullName evidence="4">CBL-interacting protein kinase 33-like</fullName>
    </submittedName>
</protein>
<keyword evidence="1" id="KW-0880">Kelch repeat</keyword>
<dbReference type="InterPro" id="IPR020635">
    <property type="entry name" value="Tyr_kinase_cat_dom"/>
</dbReference>
<dbReference type="SUPFAM" id="SSF50965">
    <property type="entry name" value="Galactose oxidase, central domain"/>
    <property type="match status" value="1"/>
</dbReference>